<reference evidence="8" key="1">
    <citation type="submission" date="2018-05" db="EMBL/GenBank/DDBJ databases">
        <authorList>
            <person name="Lanie J.A."/>
            <person name="Ng W.-L."/>
            <person name="Kazmierczak K.M."/>
            <person name="Andrzejewski T.M."/>
            <person name="Davidsen T.M."/>
            <person name="Wayne K.J."/>
            <person name="Tettelin H."/>
            <person name="Glass J.I."/>
            <person name="Rusch D."/>
            <person name="Podicherti R."/>
            <person name="Tsui H.-C.T."/>
            <person name="Winkler M.E."/>
        </authorList>
    </citation>
    <scope>NUCLEOTIDE SEQUENCE</scope>
</reference>
<dbReference type="GO" id="GO:0006508">
    <property type="term" value="P:proteolysis"/>
    <property type="evidence" value="ECO:0007669"/>
    <property type="project" value="UniProtKB-KW"/>
</dbReference>
<evidence type="ECO:0000256" key="1">
    <source>
        <dbReference type="ARBA" id="ARBA00007261"/>
    </source>
</evidence>
<dbReference type="PANTHER" id="PTHR43690:SF17">
    <property type="entry name" value="PROTEIN YHJJ"/>
    <property type="match status" value="1"/>
</dbReference>
<evidence type="ECO:0000313" key="8">
    <source>
        <dbReference type="EMBL" id="SVD60652.1"/>
    </source>
</evidence>
<dbReference type="AlphaFoldDB" id="A0A382WP97"/>
<feature type="domain" description="Peptidase M16 N-terminal" evidence="7">
    <location>
        <begin position="48"/>
        <end position="97"/>
    </location>
</feature>
<dbReference type="InterPro" id="IPR011249">
    <property type="entry name" value="Metalloenz_LuxS/M16"/>
</dbReference>
<keyword evidence="5" id="KW-0862">Zinc</keyword>
<evidence type="ECO:0000256" key="6">
    <source>
        <dbReference type="ARBA" id="ARBA00023049"/>
    </source>
</evidence>
<dbReference type="InterPro" id="IPR011765">
    <property type="entry name" value="Pept_M16_N"/>
</dbReference>
<accession>A0A382WP97</accession>
<protein>
    <recommendedName>
        <fullName evidence="7">Peptidase M16 N-terminal domain-containing protein</fullName>
    </recommendedName>
</protein>
<dbReference type="SUPFAM" id="SSF63411">
    <property type="entry name" value="LuxS/MPP-like metallohydrolase"/>
    <property type="match status" value="1"/>
</dbReference>
<evidence type="ECO:0000256" key="2">
    <source>
        <dbReference type="ARBA" id="ARBA00022670"/>
    </source>
</evidence>
<dbReference type="InterPro" id="IPR050626">
    <property type="entry name" value="Peptidase_M16"/>
</dbReference>
<dbReference type="EMBL" id="UINC01161449">
    <property type="protein sequence ID" value="SVD60652.1"/>
    <property type="molecule type" value="Genomic_DNA"/>
</dbReference>
<organism evidence="8">
    <name type="scientific">marine metagenome</name>
    <dbReference type="NCBI Taxonomy" id="408172"/>
    <lineage>
        <taxon>unclassified sequences</taxon>
        <taxon>metagenomes</taxon>
        <taxon>ecological metagenomes</taxon>
    </lineage>
</organism>
<feature type="non-terminal residue" evidence="8">
    <location>
        <position position="125"/>
    </location>
</feature>
<evidence type="ECO:0000256" key="4">
    <source>
        <dbReference type="ARBA" id="ARBA00022801"/>
    </source>
</evidence>
<gene>
    <name evidence="8" type="ORF">METZ01_LOCUS413506</name>
</gene>
<evidence type="ECO:0000259" key="7">
    <source>
        <dbReference type="Pfam" id="PF00675"/>
    </source>
</evidence>
<dbReference type="GO" id="GO:0004222">
    <property type="term" value="F:metalloendopeptidase activity"/>
    <property type="evidence" value="ECO:0007669"/>
    <property type="project" value="InterPro"/>
</dbReference>
<evidence type="ECO:0000256" key="5">
    <source>
        <dbReference type="ARBA" id="ARBA00022833"/>
    </source>
</evidence>
<name>A0A382WP97_9ZZZZ</name>
<comment type="similarity">
    <text evidence="1">Belongs to the peptidase M16 family.</text>
</comment>
<sequence length="125" mass="14292">MRSLFYLSIILVSSLTLSAGYKLIQPPLSNDPMHVHIYELDNGLTVYLSENNEEPKFFAELSVRAGGANDPETNTGLAHYLEHLLFKGTTNLGTNDWEKEKVHIESIQQLYEQRFHETDPEKRAD</sequence>
<evidence type="ECO:0000256" key="3">
    <source>
        <dbReference type="ARBA" id="ARBA00022723"/>
    </source>
</evidence>
<proteinExistence type="inferred from homology"/>
<keyword evidence="2" id="KW-0645">Protease</keyword>
<dbReference type="InterPro" id="IPR001431">
    <property type="entry name" value="Pept_M16_Zn_BS"/>
</dbReference>
<keyword evidence="6" id="KW-0482">Metalloprotease</keyword>
<keyword evidence="4" id="KW-0378">Hydrolase</keyword>
<dbReference type="Gene3D" id="3.30.830.10">
    <property type="entry name" value="Metalloenzyme, LuxS/M16 peptidase-like"/>
    <property type="match status" value="1"/>
</dbReference>
<dbReference type="GO" id="GO:0046872">
    <property type="term" value="F:metal ion binding"/>
    <property type="evidence" value="ECO:0007669"/>
    <property type="project" value="UniProtKB-KW"/>
</dbReference>
<dbReference type="PROSITE" id="PS00143">
    <property type="entry name" value="INSULINASE"/>
    <property type="match status" value="1"/>
</dbReference>
<dbReference type="PANTHER" id="PTHR43690">
    <property type="entry name" value="NARDILYSIN"/>
    <property type="match status" value="1"/>
</dbReference>
<dbReference type="Pfam" id="PF00675">
    <property type="entry name" value="Peptidase_M16"/>
    <property type="match status" value="1"/>
</dbReference>
<keyword evidence="3" id="KW-0479">Metal-binding</keyword>